<evidence type="ECO:0000259" key="4">
    <source>
        <dbReference type="Pfam" id="PF13458"/>
    </source>
</evidence>
<sequence length="415" mass="45447">MRIDRRSVLKGIGAGVGVAALGAPAVRAQAKPVRIGFMTVKTGPLASGGIQMEQALNLYLKERNNMMAGVPVELYTVDTGGAPAVARTKMQELVERNGIAAMIGPLSTQEALALDDYIRETKTPTISVAAADDMTQRRANPWFVRVTSTSSQCAQVMGDYAAKDLKYKRCSTIADDIAYGHEQNSGFQRVFEEEGGKIVQKLWPPLAVPDYGTYIAQINTKVDGMFAAFAGSNGFRFFRQFNEYGLKGKIPLLGGMTAFDESLLQQMGDDAIGLLSVNYYSATIDTATNKKFVAGMVRDYKVEPGYYGAATYTAGAVLEAALKTTGGKDDKQALMNALRTNKVEDTVRGPVAFDKYGNAVGNIYIRRVEKQNGRLVNAVIKTYENVSQFWKYNPEEFLKNPVYSRDYPPAKFLEN</sequence>
<keyword evidence="3" id="KW-0813">Transport</keyword>
<name>A0A4R3LZ66_9HYPH</name>
<proteinExistence type="inferred from homology"/>
<accession>A0A4R3LZ66</accession>
<keyword evidence="6" id="KW-1185">Reference proteome</keyword>
<dbReference type="RefSeq" id="WP_132030505.1">
    <property type="nucleotide sequence ID" value="NZ_SMAI01000003.1"/>
</dbReference>
<evidence type="ECO:0000256" key="3">
    <source>
        <dbReference type="ARBA" id="ARBA00022970"/>
    </source>
</evidence>
<dbReference type="NCBIfam" id="TIGR01409">
    <property type="entry name" value="TAT_signal_seq"/>
    <property type="match status" value="1"/>
</dbReference>
<dbReference type="PANTHER" id="PTHR30483:SF6">
    <property type="entry name" value="PERIPLASMIC BINDING PROTEIN OF ABC TRANSPORTER FOR NATURAL AMINO ACIDS"/>
    <property type="match status" value="1"/>
</dbReference>
<dbReference type="PANTHER" id="PTHR30483">
    <property type="entry name" value="LEUCINE-SPECIFIC-BINDING PROTEIN"/>
    <property type="match status" value="1"/>
</dbReference>
<dbReference type="InterPro" id="IPR019546">
    <property type="entry name" value="TAT_signal_bac_arc"/>
</dbReference>
<dbReference type="EMBL" id="SMAI01000003">
    <property type="protein sequence ID" value="TCT05972.1"/>
    <property type="molecule type" value="Genomic_DNA"/>
</dbReference>
<feature type="domain" description="Leucine-binding protein" evidence="4">
    <location>
        <begin position="32"/>
        <end position="370"/>
    </location>
</feature>
<reference evidence="5 6" key="1">
    <citation type="submission" date="2019-03" db="EMBL/GenBank/DDBJ databases">
        <title>Genomic Encyclopedia of Type Strains, Phase IV (KMG-IV): sequencing the most valuable type-strain genomes for metagenomic binning, comparative biology and taxonomic classification.</title>
        <authorList>
            <person name="Goeker M."/>
        </authorList>
    </citation>
    <scope>NUCLEOTIDE SEQUENCE [LARGE SCALE GENOMIC DNA]</scope>
    <source>
        <strain evidence="5 6">DSM 9035</strain>
    </source>
</reference>
<evidence type="ECO:0000256" key="2">
    <source>
        <dbReference type="ARBA" id="ARBA00022729"/>
    </source>
</evidence>
<dbReference type="InterPro" id="IPR051010">
    <property type="entry name" value="BCAA_transport"/>
</dbReference>
<gene>
    <name evidence="5" type="ORF">EDC64_10373</name>
</gene>
<comment type="caution">
    <text evidence="5">The sequence shown here is derived from an EMBL/GenBank/DDBJ whole genome shotgun (WGS) entry which is preliminary data.</text>
</comment>
<dbReference type="InterPro" id="IPR028082">
    <property type="entry name" value="Peripla_BP_I"/>
</dbReference>
<dbReference type="InterPro" id="IPR028081">
    <property type="entry name" value="Leu-bd"/>
</dbReference>
<organism evidence="5 6">
    <name type="scientific">Aquabacter spiritensis</name>
    <dbReference type="NCBI Taxonomy" id="933073"/>
    <lineage>
        <taxon>Bacteria</taxon>
        <taxon>Pseudomonadati</taxon>
        <taxon>Pseudomonadota</taxon>
        <taxon>Alphaproteobacteria</taxon>
        <taxon>Hyphomicrobiales</taxon>
        <taxon>Xanthobacteraceae</taxon>
        <taxon>Aquabacter</taxon>
    </lineage>
</organism>
<evidence type="ECO:0000256" key="1">
    <source>
        <dbReference type="ARBA" id="ARBA00010062"/>
    </source>
</evidence>
<dbReference type="Pfam" id="PF13458">
    <property type="entry name" value="Peripla_BP_6"/>
    <property type="match status" value="1"/>
</dbReference>
<keyword evidence="2" id="KW-0732">Signal</keyword>
<protein>
    <submittedName>
        <fullName evidence="5">Amino acid/amide ABC transporter substrate-binding protein (HAAT family)</fullName>
    </submittedName>
</protein>
<dbReference type="OrthoDB" id="9762849at2"/>
<dbReference type="PROSITE" id="PS51318">
    <property type="entry name" value="TAT"/>
    <property type="match status" value="1"/>
</dbReference>
<dbReference type="Proteomes" id="UP000294664">
    <property type="component" value="Unassembled WGS sequence"/>
</dbReference>
<evidence type="ECO:0000313" key="6">
    <source>
        <dbReference type="Proteomes" id="UP000294664"/>
    </source>
</evidence>
<dbReference type="SUPFAM" id="SSF53822">
    <property type="entry name" value="Periplasmic binding protein-like I"/>
    <property type="match status" value="1"/>
</dbReference>
<dbReference type="InterPro" id="IPR006311">
    <property type="entry name" value="TAT_signal"/>
</dbReference>
<dbReference type="Gene3D" id="3.40.50.2300">
    <property type="match status" value="2"/>
</dbReference>
<evidence type="ECO:0000313" key="5">
    <source>
        <dbReference type="EMBL" id="TCT05972.1"/>
    </source>
</evidence>
<dbReference type="AlphaFoldDB" id="A0A4R3LZ66"/>
<dbReference type="GO" id="GO:0006865">
    <property type="term" value="P:amino acid transport"/>
    <property type="evidence" value="ECO:0007669"/>
    <property type="project" value="UniProtKB-KW"/>
</dbReference>
<dbReference type="CDD" id="cd06332">
    <property type="entry name" value="PBP1_aromatic_compounds-like"/>
    <property type="match status" value="1"/>
</dbReference>
<comment type="similarity">
    <text evidence="1">Belongs to the leucine-binding protein family.</text>
</comment>
<keyword evidence="3" id="KW-0029">Amino-acid transport</keyword>